<dbReference type="GO" id="GO:0008270">
    <property type="term" value="F:zinc ion binding"/>
    <property type="evidence" value="ECO:0007669"/>
    <property type="project" value="UniProtKB-KW"/>
</dbReference>
<dbReference type="AlphaFoldDB" id="A0A1J7HW60"/>
<keyword evidence="4" id="KW-0694">RNA-binding</keyword>
<evidence type="ECO:0000256" key="2">
    <source>
        <dbReference type="ARBA" id="ARBA00022771"/>
    </source>
</evidence>
<evidence type="ECO:0000256" key="3">
    <source>
        <dbReference type="ARBA" id="ARBA00022833"/>
    </source>
</evidence>
<name>A0A1J7HW60_LUPAN</name>
<sequence>MADFSPCGTPTGLNAREPFDLQVGGRMYYNSEDMLWRRTLEEQSVFRQALELQSRRLMVNEENGNNDGNGNGKKSPNDLQECLEHKVPDSRFASPTKAIGNYMAAFSNGPNEIVDSDASTASDSSKFSAGTLLPPASGLDMGSFKSFNYQIPRFPSGHRTIGMFASTGGPIGI</sequence>
<keyword evidence="2" id="KW-0863">Zinc-finger</keyword>
<keyword evidence="5" id="KW-0238">DNA-binding</keyword>
<proteinExistence type="predicted"/>
<dbReference type="STRING" id="3871.A0A1J7HW60"/>
<protein>
    <submittedName>
        <fullName evidence="7">Uncharacterized protein</fullName>
    </submittedName>
</protein>
<reference evidence="7 8" key="1">
    <citation type="journal article" date="2017" name="Plant Biotechnol. J.">
        <title>A comprehensive draft genome sequence for lupin (Lupinus angustifolius), an emerging health food: insights into plant-microbe interactions and legume evolution.</title>
        <authorList>
            <person name="Hane J.K."/>
            <person name="Ming Y."/>
            <person name="Kamphuis L.G."/>
            <person name="Nelson M.N."/>
            <person name="Garg G."/>
            <person name="Atkins C.A."/>
            <person name="Bayer P.E."/>
            <person name="Bravo A."/>
            <person name="Bringans S."/>
            <person name="Cannon S."/>
            <person name="Edwards D."/>
            <person name="Foley R."/>
            <person name="Gao L.L."/>
            <person name="Harrison M.J."/>
            <person name="Huang W."/>
            <person name="Hurgobin B."/>
            <person name="Li S."/>
            <person name="Liu C.W."/>
            <person name="McGrath A."/>
            <person name="Morahan G."/>
            <person name="Murray J."/>
            <person name="Weller J."/>
            <person name="Jian J."/>
            <person name="Singh K.B."/>
        </authorList>
    </citation>
    <scope>NUCLEOTIDE SEQUENCE [LARGE SCALE GENOMIC DNA]</scope>
    <source>
        <strain evidence="8">cv. Tanjil</strain>
        <tissue evidence="7">Whole plant</tissue>
    </source>
</reference>
<evidence type="ECO:0000256" key="5">
    <source>
        <dbReference type="ARBA" id="ARBA00023125"/>
    </source>
</evidence>
<gene>
    <name evidence="7" type="ORF">TanjilG_15655</name>
</gene>
<dbReference type="PANTHER" id="PTHR24009:SF3">
    <property type="entry name" value="RNA-BINDING (RRM_RBD_RNP MOTIFS) FAMILY PROTEIN-RELATED"/>
    <property type="match status" value="1"/>
</dbReference>
<evidence type="ECO:0000256" key="4">
    <source>
        <dbReference type="ARBA" id="ARBA00022884"/>
    </source>
</evidence>
<keyword evidence="8" id="KW-1185">Reference proteome</keyword>
<evidence type="ECO:0000256" key="6">
    <source>
        <dbReference type="SAM" id="MobiDB-lite"/>
    </source>
</evidence>
<dbReference type="Proteomes" id="UP000188354">
    <property type="component" value="Chromosome LG02"/>
</dbReference>
<accession>A0A1J7HW60</accession>
<dbReference type="GO" id="GO:0003677">
    <property type="term" value="F:DNA binding"/>
    <property type="evidence" value="ECO:0007669"/>
    <property type="project" value="UniProtKB-KW"/>
</dbReference>
<keyword evidence="1" id="KW-0479">Metal-binding</keyword>
<evidence type="ECO:0000313" key="7">
    <source>
        <dbReference type="EMBL" id="OIW17072.1"/>
    </source>
</evidence>
<dbReference type="PANTHER" id="PTHR24009">
    <property type="entry name" value="RNA-BINDING (RRM/RBD/RNP MOTIFS)"/>
    <property type="match status" value="1"/>
</dbReference>
<dbReference type="Gramene" id="OIW17072">
    <property type="protein sequence ID" value="OIW17072"/>
    <property type="gene ID" value="TanjilG_15655"/>
</dbReference>
<dbReference type="EMBL" id="CM007362">
    <property type="protein sequence ID" value="OIW17072.1"/>
    <property type="molecule type" value="Genomic_DNA"/>
</dbReference>
<dbReference type="GO" id="GO:0003723">
    <property type="term" value="F:RNA binding"/>
    <property type="evidence" value="ECO:0007669"/>
    <property type="project" value="UniProtKB-KW"/>
</dbReference>
<evidence type="ECO:0000256" key="1">
    <source>
        <dbReference type="ARBA" id="ARBA00022723"/>
    </source>
</evidence>
<organism evidence="7 8">
    <name type="scientific">Lupinus angustifolius</name>
    <name type="common">Narrow-leaved blue lupine</name>
    <dbReference type="NCBI Taxonomy" id="3871"/>
    <lineage>
        <taxon>Eukaryota</taxon>
        <taxon>Viridiplantae</taxon>
        <taxon>Streptophyta</taxon>
        <taxon>Embryophyta</taxon>
        <taxon>Tracheophyta</taxon>
        <taxon>Spermatophyta</taxon>
        <taxon>Magnoliopsida</taxon>
        <taxon>eudicotyledons</taxon>
        <taxon>Gunneridae</taxon>
        <taxon>Pentapetalae</taxon>
        <taxon>rosids</taxon>
        <taxon>fabids</taxon>
        <taxon>Fabales</taxon>
        <taxon>Fabaceae</taxon>
        <taxon>Papilionoideae</taxon>
        <taxon>50 kb inversion clade</taxon>
        <taxon>genistoids sensu lato</taxon>
        <taxon>core genistoids</taxon>
        <taxon>Genisteae</taxon>
        <taxon>Lupinus</taxon>
    </lineage>
</organism>
<keyword evidence="3" id="KW-0862">Zinc</keyword>
<feature type="region of interest" description="Disordered" evidence="6">
    <location>
        <begin position="61"/>
        <end position="82"/>
    </location>
</feature>
<evidence type="ECO:0000313" key="8">
    <source>
        <dbReference type="Proteomes" id="UP000188354"/>
    </source>
</evidence>